<dbReference type="CDD" id="cd00156">
    <property type="entry name" value="REC"/>
    <property type="match status" value="1"/>
</dbReference>
<evidence type="ECO:0000259" key="3">
    <source>
        <dbReference type="PROSITE" id="PS50110"/>
    </source>
</evidence>
<dbReference type="Proteomes" id="UP000034883">
    <property type="component" value="Chromosome"/>
</dbReference>
<organism evidence="4 5">
    <name type="scientific">Sandaracinus amylolyticus</name>
    <dbReference type="NCBI Taxonomy" id="927083"/>
    <lineage>
        <taxon>Bacteria</taxon>
        <taxon>Pseudomonadati</taxon>
        <taxon>Myxococcota</taxon>
        <taxon>Polyangia</taxon>
        <taxon>Polyangiales</taxon>
        <taxon>Sandaracinaceae</taxon>
        <taxon>Sandaracinus</taxon>
    </lineage>
</organism>
<accession>A0A0F6W0P2</accession>
<dbReference type="EMBL" id="CP011125">
    <property type="protein sequence ID" value="AKF04448.1"/>
    <property type="molecule type" value="Genomic_DNA"/>
</dbReference>
<feature type="domain" description="Response regulatory" evidence="3">
    <location>
        <begin position="187"/>
        <end position="298"/>
    </location>
</feature>
<dbReference type="InterPro" id="IPR001789">
    <property type="entry name" value="Sig_transdc_resp-reg_receiver"/>
</dbReference>
<dbReference type="STRING" id="927083.DB32_001597"/>
<feature type="region of interest" description="Disordered" evidence="2">
    <location>
        <begin position="137"/>
        <end position="169"/>
    </location>
</feature>
<sequence length="311" mass="32138">MVSAPSSGFVMLVDDDPTRQGAVSDALRAAGHHVLAFRDAAEARAGLRDVKIDVVVATAANASTLDEARHDATRHASWVLRGRPEARLAPKFVASLALDASPRVVAETVAAALAMRRPRPAGAPSAVAATKVARPEPVRSVAAPLPSPARIPTPVPPKAAPPPERAPTEPVAVPAPVTAPPLAAPRRVGVVARDATMVRRLCETLDAAGLSARGFTAARTARDVAMTAGFDALVLEEHLDGMDAATVAARLAVDLGEDAPRIVVLAGADSVVTESAVHTIVRSPTTREAILRAVVGTMDARERERAQPAPG</sequence>
<dbReference type="SUPFAM" id="SSF52172">
    <property type="entry name" value="CheY-like"/>
    <property type="match status" value="2"/>
</dbReference>
<feature type="compositionally biased region" description="Pro residues" evidence="2">
    <location>
        <begin position="145"/>
        <end position="165"/>
    </location>
</feature>
<comment type="caution">
    <text evidence="1">Lacks conserved residue(s) required for the propagation of feature annotation.</text>
</comment>
<evidence type="ECO:0000313" key="5">
    <source>
        <dbReference type="Proteomes" id="UP000034883"/>
    </source>
</evidence>
<dbReference type="AlphaFoldDB" id="A0A0F6W0P2"/>
<name>A0A0F6W0P2_9BACT</name>
<evidence type="ECO:0000313" key="4">
    <source>
        <dbReference type="EMBL" id="AKF04448.1"/>
    </source>
</evidence>
<dbReference type="KEGG" id="samy:DB32_001597"/>
<dbReference type="PROSITE" id="PS50110">
    <property type="entry name" value="RESPONSE_REGULATORY"/>
    <property type="match status" value="1"/>
</dbReference>
<protein>
    <recommendedName>
        <fullName evidence="3">Response regulatory domain-containing protein</fullName>
    </recommendedName>
</protein>
<gene>
    <name evidence="4" type="ORF">DB32_001597</name>
</gene>
<proteinExistence type="predicted"/>
<evidence type="ECO:0000256" key="1">
    <source>
        <dbReference type="PROSITE-ProRule" id="PRU00169"/>
    </source>
</evidence>
<evidence type="ECO:0000256" key="2">
    <source>
        <dbReference type="SAM" id="MobiDB-lite"/>
    </source>
</evidence>
<dbReference type="Gene3D" id="3.40.50.2300">
    <property type="match status" value="1"/>
</dbReference>
<dbReference type="GO" id="GO:0000160">
    <property type="term" value="P:phosphorelay signal transduction system"/>
    <property type="evidence" value="ECO:0007669"/>
    <property type="project" value="InterPro"/>
</dbReference>
<keyword evidence="5" id="KW-1185">Reference proteome</keyword>
<reference evidence="4 5" key="1">
    <citation type="submission" date="2015-03" db="EMBL/GenBank/DDBJ databases">
        <title>Genome assembly of Sandaracinus amylolyticus DSM 53668.</title>
        <authorList>
            <person name="Sharma G."/>
            <person name="Subramanian S."/>
        </authorList>
    </citation>
    <scope>NUCLEOTIDE SEQUENCE [LARGE SCALE GENOMIC DNA]</scope>
    <source>
        <strain evidence="4 5">DSM 53668</strain>
    </source>
</reference>
<dbReference type="InterPro" id="IPR011006">
    <property type="entry name" value="CheY-like_superfamily"/>
</dbReference>